<dbReference type="InterPro" id="IPR051625">
    <property type="entry name" value="Signaling_Regulatory_Domain"/>
</dbReference>
<gene>
    <name evidence="5" type="ORF">EC973_003149</name>
</gene>
<dbReference type="CDD" id="cd18186">
    <property type="entry name" value="BTB_POZ_ZBTB_KLHL-like"/>
    <property type="match status" value="1"/>
</dbReference>
<comment type="caution">
    <text evidence="5">The sequence shown here is derived from an EMBL/GenBank/DDBJ whole genome shotgun (WGS) entry which is preliminary data.</text>
</comment>
<dbReference type="SMART" id="SM00225">
    <property type="entry name" value="BTB"/>
    <property type="match status" value="2"/>
</dbReference>
<dbReference type="PROSITE" id="PS50097">
    <property type="entry name" value="BTB"/>
    <property type="match status" value="2"/>
</dbReference>
<feature type="compositionally biased region" description="Basic and acidic residues" evidence="3">
    <location>
        <begin position="1044"/>
        <end position="1093"/>
    </location>
</feature>
<accession>A0A8H7BHG0</accession>
<dbReference type="OrthoDB" id="1893551at2759"/>
<dbReference type="InterPro" id="IPR011333">
    <property type="entry name" value="SKP1/BTB/POZ_sf"/>
</dbReference>
<evidence type="ECO:0000313" key="6">
    <source>
        <dbReference type="Proteomes" id="UP000605846"/>
    </source>
</evidence>
<feature type="domain" description="BTB" evidence="4">
    <location>
        <begin position="796"/>
        <end position="876"/>
    </location>
</feature>
<dbReference type="SMART" id="SM00248">
    <property type="entry name" value="ANK"/>
    <property type="match status" value="2"/>
</dbReference>
<dbReference type="InterPro" id="IPR000210">
    <property type="entry name" value="BTB/POZ_dom"/>
</dbReference>
<evidence type="ECO:0000256" key="3">
    <source>
        <dbReference type="SAM" id="MobiDB-lite"/>
    </source>
</evidence>
<dbReference type="InterPro" id="IPR036770">
    <property type="entry name" value="Ankyrin_rpt-contain_sf"/>
</dbReference>
<feature type="repeat" description="RCC1" evidence="2">
    <location>
        <begin position="294"/>
        <end position="352"/>
    </location>
</feature>
<sequence length="1349" mass="153780">MVSIFKAVWQNDVEVIRYLVDLGSGVRSATMVPKEDQRRLVQYLKSTGQKSYNLNRRSIKGRTALHCAIAWNRVDIARILIESSLVNVNLQDRESGWTPLHSALYLGNIEIAIMLTHRDDLDYTVKDWDGFRPLELLGTTMDDMAPIATSLITEEDVKVTEDERLPNRKKMTYVGGTDVYSWGVNTNYVLGHPDSENRTYPERVPLDLESQRNPYIMKRPNYVIQSMHLSKYHMAIITSERINNLLVCGFGRGGRLGTGERSDAQLTLVPVPWSERIIAVALGRDHTVAVTESGSVITFGSNKFGQLGYEIERPTDDPVQFSPRRVQAPALKKQQIIGAAASRIHSVVYTLTDIFTFGRNEGQLGYHHSGDDIHQVTPRKVAFPTEILQVVAIESATVVLLKSYDVLVLSNFTQHKISFPMTRFASNMQVHRSLNSHVEKLFAGDSDQWGAISSTGDIYLCSMKSISRQSEMGNGRQRKKPMEGYIHPPKRIWTLTKPHLAARDACIGQNGEIILCTESGNVFTGAPLKDINEGNYKFTLIPHLHRCIRVRANASGAFMALRTEYKAPMPSVRPSTLTKDLELSLPHLRAMRLYQPDYRGSTMHDGKCIRKGVEEEDHHDDNSAMLSSEDKLQGSLGCIWKHAELLSENDDTLDVSFLVQGRRLYCHLNILCSRSSNFERILDGTIQDPHLLVTKWASRIEIDVKQCHLEAFLLFLDYLYTDKYCHPMDAFYRPPFLCQEQTLAVMPASVQKDLLMLAQSFGLPLLYDSALSSFSHKPRPSLVVDMERLCHETKGADTKLILKGGDLLCHEVIVRQRCPFFEKLLCPSSVWVEDRKQARKRANASNYIEIHMNHIHKETMELILRYLYTDQDDTRLFNDIKKQSTEEMIHYFLDILCVAEELLLHRLKNLCERALTKFIALRTAIPLLEWADMYLAEQLKTGCLSFIAANLPTYLFSGAFLSKEALIHDLEMYIRQRQAEKAPYVRREEAWNPHSDFPLDIQDEEFSTSLYTLSREDKPVITKYTDQLVTLYPKQKNGYTAETPSREEVGKAELSREKPSNQRHETKSFVDINDQHREKKDEAASSIDIKEPVPRNGRQASWVESLASGSAQYEKPSLRQILEEEPRQSKKALESSITGKISNPYIPKKISQKERRKLQQQEMASILAAVSTPKPIWGKPVAVESSMDKIKTAEPPRLKIEDRSISSPQISTSSFDENHKGKKVYVSKSFFDKPSISERHPDDNLAMNVFDPFRSIGPTFSMTPARRSSRQRAAGGKDPCTEISRVQSFHSIQQQQEIEDNWIKGKRHKKSLVQIQTEEKAIEGLSEYYLQTIETGSGEWFEIIRKEKF</sequence>
<feature type="region of interest" description="Disordered" evidence="3">
    <location>
        <begin position="1035"/>
        <end position="1099"/>
    </location>
</feature>
<dbReference type="InterPro" id="IPR009091">
    <property type="entry name" value="RCC1/BLIP-II"/>
</dbReference>
<dbReference type="Pfam" id="PF13540">
    <property type="entry name" value="RCC1_2"/>
    <property type="match status" value="1"/>
</dbReference>
<feature type="region of interest" description="Disordered" evidence="3">
    <location>
        <begin position="1260"/>
        <end position="1279"/>
    </location>
</feature>
<dbReference type="Pfam" id="PF12796">
    <property type="entry name" value="Ank_2"/>
    <property type="match status" value="1"/>
</dbReference>
<feature type="repeat" description="RCC1" evidence="2">
    <location>
        <begin position="243"/>
        <end position="293"/>
    </location>
</feature>
<feature type="region of interest" description="Disordered" evidence="3">
    <location>
        <begin position="1123"/>
        <end position="1154"/>
    </location>
</feature>
<feature type="domain" description="BTB" evidence="4">
    <location>
        <begin position="653"/>
        <end position="728"/>
    </location>
</feature>
<dbReference type="Pfam" id="PF00415">
    <property type="entry name" value="RCC1"/>
    <property type="match status" value="1"/>
</dbReference>
<protein>
    <recommendedName>
        <fullName evidence="4">BTB domain-containing protein</fullName>
    </recommendedName>
</protein>
<dbReference type="Pfam" id="PF00651">
    <property type="entry name" value="BTB"/>
    <property type="match status" value="2"/>
</dbReference>
<evidence type="ECO:0000313" key="5">
    <source>
        <dbReference type="EMBL" id="KAF7722410.1"/>
    </source>
</evidence>
<keyword evidence="1" id="KW-0677">Repeat</keyword>
<dbReference type="Gene3D" id="1.25.40.20">
    <property type="entry name" value="Ankyrin repeat-containing domain"/>
    <property type="match status" value="1"/>
</dbReference>
<proteinExistence type="predicted"/>
<name>A0A8H7BHG0_9FUNG</name>
<dbReference type="Proteomes" id="UP000605846">
    <property type="component" value="Unassembled WGS sequence"/>
</dbReference>
<evidence type="ECO:0000256" key="2">
    <source>
        <dbReference type="PROSITE-ProRule" id="PRU00235"/>
    </source>
</evidence>
<evidence type="ECO:0000259" key="4">
    <source>
        <dbReference type="PROSITE" id="PS50097"/>
    </source>
</evidence>
<dbReference type="InterPro" id="IPR000408">
    <property type="entry name" value="Reg_chr_condens"/>
</dbReference>
<dbReference type="PANTHER" id="PTHR22872">
    <property type="entry name" value="BTK-BINDING PROTEIN-RELATED"/>
    <property type="match status" value="1"/>
</dbReference>
<dbReference type="PROSITE" id="PS50012">
    <property type="entry name" value="RCC1_3"/>
    <property type="match status" value="3"/>
</dbReference>
<dbReference type="EMBL" id="JABAYA010000196">
    <property type="protein sequence ID" value="KAF7722410.1"/>
    <property type="molecule type" value="Genomic_DNA"/>
</dbReference>
<dbReference type="SUPFAM" id="SSF48403">
    <property type="entry name" value="Ankyrin repeat"/>
    <property type="match status" value="1"/>
</dbReference>
<dbReference type="PANTHER" id="PTHR22872:SF2">
    <property type="entry name" value="INHIBITOR OF BRUTON TYROSINE KINASE"/>
    <property type="match status" value="1"/>
</dbReference>
<dbReference type="Gene3D" id="2.130.10.30">
    <property type="entry name" value="Regulator of chromosome condensation 1/beta-lactamase-inhibitor protein II"/>
    <property type="match status" value="1"/>
</dbReference>
<dbReference type="SUPFAM" id="SSF54695">
    <property type="entry name" value="POZ domain"/>
    <property type="match status" value="2"/>
</dbReference>
<organism evidence="5 6">
    <name type="scientific">Apophysomyces ossiformis</name>
    <dbReference type="NCBI Taxonomy" id="679940"/>
    <lineage>
        <taxon>Eukaryota</taxon>
        <taxon>Fungi</taxon>
        <taxon>Fungi incertae sedis</taxon>
        <taxon>Mucoromycota</taxon>
        <taxon>Mucoromycotina</taxon>
        <taxon>Mucoromycetes</taxon>
        <taxon>Mucorales</taxon>
        <taxon>Mucorineae</taxon>
        <taxon>Mucoraceae</taxon>
        <taxon>Apophysomyces</taxon>
    </lineage>
</organism>
<dbReference type="SUPFAM" id="SSF50985">
    <property type="entry name" value="RCC1/BLIP-II"/>
    <property type="match status" value="1"/>
</dbReference>
<reference evidence="5" key="1">
    <citation type="submission" date="2020-01" db="EMBL/GenBank/DDBJ databases">
        <title>Genome Sequencing of Three Apophysomyces-Like Fungal Strains Confirms a Novel Fungal Genus in the Mucoromycota with divergent Burkholderia-like Endosymbiotic Bacteria.</title>
        <authorList>
            <person name="Stajich J.E."/>
            <person name="Macias A.M."/>
            <person name="Carter-House D."/>
            <person name="Lovett B."/>
            <person name="Kasson L.R."/>
            <person name="Berry K."/>
            <person name="Grigoriev I."/>
            <person name="Chang Y."/>
            <person name="Spatafora J."/>
            <person name="Kasson M.T."/>
        </authorList>
    </citation>
    <scope>NUCLEOTIDE SEQUENCE</scope>
    <source>
        <strain evidence="5">NRRL A-21654</strain>
    </source>
</reference>
<feature type="repeat" description="RCC1" evidence="2">
    <location>
        <begin position="177"/>
        <end position="240"/>
    </location>
</feature>
<dbReference type="Gene3D" id="3.30.710.10">
    <property type="entry name" value="Potassium Channel Kv1.1, Chain A"/>
    <property type="match status" value="2"/>
</dbReference>
<dbReference type="PRINTS" id="PR00633">
    <property type="entry name" value="RCCNDNSATION"/>
</dbReference>
<dbReference type="InterPro" id="IPR002110">
    <property type="entry name" value="Ankyrin_rpt"/>
</dbReference>
<feature type="compositionally biased region" description="Basic and acidic residues" evidence="3">
    <location>
        <begin position="1123"/>
        <end position="1133"/>
    </location>
</feature>
<evidence type="ECO:0000256" key="1">
    <source>
        <dbReference type="ARBA" id="ARBA00022737"/>
    </source>
</evidence>
<keyword evidence="6" id="KW-1185">Reference proteome</keyword>